<evidence type="ECO:0000256" key="2">
    <source>
        <dbReference type="ARBA" id="ARBA00002714"/>
    </source>
</evidence>
<dbReference type="NCBIfam" id="NF008101">
    <property type="entry name" value="PRK10846.1"/>
    <property type="match status" value="1"/>
</dbReference>
<gene>
    <name evidence="26" type="primary">folC</name>
    <name evidence="26" type="ORF">CFter6_2328</name>
</gene>
<evidence type="ECO:0000256" key="7">
    <source>
        <dbReference type="ARBA" id="ARBA00013023"/>
    </source>
</evidence>
<dbReference type="Gene3D" id="3.90.190.20">
    <property type="entry name" value="Mur ligase, C-terminal domain"/>
    <property type="match status" value="1"/>
</dbReference>
<dbReference type="InterPro" id="IPR001645">
    <property type="entry name" value="Folylpolyglutamate_synth"/>
</dbReference>
<evidence type="ECO:0000256" key="20">
    <source>
        <dbReference type="ARBA" id="ARBA00047808"/>
    </source>
</evidence>
<dbReference type="OrthoDB" id="9809356at2"/>
<protein>
    <recommendedName>
        <fullName evidence="9">Dihydrofolate synthase/folylpolyglutamate synthase</fullName>
        <ecNumber evidence="7">6.3.2.12</ecNumber>
        <ecNumber evidence="8">6.3.2.17</ecNumber>
    </recommendedName>
    <alternativeName>
        <fullName evidence="18">Folylpoly-gamma-glutamate synthetase-dihydrofolate synthetase</fullName>
    </alternativeName>
    <alternativeName>
        <fullName evidence="16">Folylpolyglutamate synthetase</fullName>
    </alternativeName>
    <alternativeName>
        <fullName evidence="17">Tetrahydrofolylpolyglutamate synthase</fullName>
    </alternativeName>
</protein>
<evidence type="ECO:0000256" key="6">
    <source>
        <dbReference type="ARBA" id="ARBA00011245"/>
    </source>
</evidence>
<dbReference type="PROSITE" id="PS01011">
    <property type="entry name" value="FOLYLPOLYGLU_SYNT_1"/>
    <property type="match status" value="1"/>
</dbReference>
<evidence type="ECO:0000256" key="22">
    <source>
        <dbReference type="ARBA" id="ARBA00049161"/>
    </source>
</evidence>
<evidence type="ECO:0000256" key="17">
    <source>
        <dbReference type="ARBA" id="ARBA00030592"/>
    </source>
</evidence>
<dbReference type="PANTHER" id="PTHR11136">
    <property type="entry name" value="FOLYLPOLYGLUTAMATE SYNTHASE-RELATED"/>
    <property type="match status" value="1"/>
</dbReference>
<evidence type="ECO:0000256" key="16">
    <source>
        <dbReference type="ARBA" id="ARBA00030048"/>
    </source>
</evidence>
<evidence type="ECO:0000256" key="14">
    <source>
        <dbReference type="ARBA" id="ARBA00022842"/>
    </source>
</evidence>
<proteinExistence type="inferred from homology"/>
<evidence type="ECO:0000256" key="9">
    <source>
        <dbReference type="ARBA" id="ARBA00019357"/>
    </source>
</evidence>
<dbReference type="FunFam" id="3.40.1190.10:FF:000004">
    <property type="entry name" value="Dihydrofolate synthase/folylpolyglutamate synthase"/>
    <property type="match status" value="1"/>
</dbReference>
<evidence type="ECO:0000259" key="25">
    <source>
        <dbReference type="Pfam" id="PF08245"/>
    </source>
</evidence>
<dbReference type="PATRIC" id="fig|158899.10.peg.2324"/>
<evidence type="ECO:0000256" key="4">
    <source>
        <dbReference type="ARBA" id="ARBA00005150"/>
    </source>
</evidence>
<dbReference type="Pfam" id="PF02875">
    <property type="entry name" value="Mur_ligase_C"/>
    <property type="match status" value="1"/>
</dbReference>
<comment type="catalytic activity">
    <reaction evidence="22">
        <text>7,8-dihydropteroate + L-glutamate + ATP = 7,8-dihydrofolate + ADP + phosphate + H(+)</text>
        <dbReference type="Rhea" id="RHEA:23584"/>
        <dbReference type="ChEBI" id="CHEBI:15378"/>
        <dbReference type="ChEBI" id="CHEBI:17839"/>
        <dbReference type="ChEBI" id="CHEBI:29985"/>
        <dbReference type="ChEBI" id="CHEBI:30616"/>
        <dbReference type="ChEBI" id="CHEBI:43474"/>
        <dbReference type="ChEBI" id="CHEBI:57451"/>
        <dbReference type="ChEBI" id="CHEBI:456216"/>
        <dbReference type="EC" id="6.3.2.12"/>
    </reaction>
</comment>
<sequence length="436" mass="47236">MSNIPAKPVTLADWLSLLESRHFKTIDMGLDRVVQVKERLQLQFDCPVIMVAGTNGKGSTCAMLESILLRAGYKVGLYIKPHFLDFNERARIGGESASDAALIASFEAVEAQRGDISLTYFEFTTLAIMHLLAEAKLDVVILEVGLGGRLDAVNIVDADVAIVTSVDIDHVEYLGDTREKIGFEKAGIFRAGKTAVCSDPVPPQSLIDHANAIGADLWLLGRDFNYTGDKQQWNYGGRGQRRNALGYPSLRGANQLLNASAALAALEALRDRLPVSAQEVRSGFVMMDLPGRFQVLPGQPLVILDVAHNPHAAATLAQNLDNMGFHPYTYAVFGAMLDKDIEGIVAQLKTRIDHWCLTALPLPRAASGEQLKERLLEAGVHAEQGPDAQSSILSFDSPELAYANALSRAGENDRIVVFGSFLTVAGVMAARKSGFH</sequence>
<comment type="pathway">
    <text evidence="3">Cofactor biosynthesis; tetrahydrofolate biosynthesis; 7,8-dihydrofolate from 2-amino-4-hydroxy-6-hydroxymethyl-7,8-dihydropteridine diphosphate and 4-aminobenzoate: step 2/2.</text>
</comment>
<dbReference type="EC" id="6.3.2.12" evidence="7"/>
<dbReference type="AlphaFoldDB" id="A0A127PAZ7"/>
<keyword evidence="12 23" id="KW-0547">Nucleotide-binding</keyword>
<keyword evidence="15" id="KW-0289">Folate biosynthesis</keyword>
<evidence type="ECO:0000256" key="1">
    <source>
        <dbReference type="ARBA" id="ARBA00001946"/>
    </source>
</evidence>
<comment type="catalytic activity">
    <reaction evidence="20">
        <text>10-formyltetrahydrofolyl-(gamma-L-Glu)(n) + L-glutamate + ATP = 10-formyltetrahydrofolyl-(gamma-L-Glu)(n+1) + ADP + phosphate + H(+)</text>
        <dbReference type="Rhea" id="RHEA:51904"/>
        <dbReference type="Rhea" id="RHEA-COMP:13088"/>
        <dbReference type="Rhea" id="RHEA-COMP:14300"/>
        <dbReference type="ChEBI" id="CHEBI:15378"/>
        <dbReference type="ChEBI" id="CHEBI:29985"/>
        <dbReference type="ChEBI" id="CHEBI:30616"/>
        <dbReference type="ChEBI" id="CHEBI:43474"/>
        <dbReference type="ChEBI" id="CHEBI:134413"/>
        <dbReference type="ChEBI" id="CHEBI:456216"/>
        <dbReference type="EC" id="6.3.2.17"/>
    </reaction>
</comment>
<keyword evidence="10 23" id="KW-0436">Ligase</keyword>
<feature type="domain" description="Mur ligase central" evidence="25">
    <location>
        <begin position="51"/>
        <end position="224"/>
    </location>
</feature>
<keyword evidence="14" id="KW-0460">Magnesium</keyword>
<dbReference type="SUPFAM" id="SSF53623">
    <property type="entry name" value="MurD-like peptide ligases, catalytic domain"/>
    <property type="match status" value="1"/>
</dbReference>
<dbReference type="GO" id="GO:0004326">
    <property type="term" value="F:tetrahydrofolylpolyglutamate synthase activity"/>
    <property type="evidence" value="ECO:0007669"/>
    <property type="project" value="UniProtKB-EC"/>
</dbReference>
<evidence type="ECO:0000256" key="3">
    <source>
        <dbReference type="ARBA" id="ARBA00004799"/>
    </source>
</evidence>
<dbReference type="GO" id="GO:0008841">
    <property type="term" value="F:dihydrofolate synthase activity"/>
    <property type="evidence" value="ECO:0007669"/>
    <property type="project" value="UniProtKB-EC"/>
</dbReference>
<evidence type="ECO:0000256" key="12">
    <source>
        <dbReference type="ARBA" id="ARBA00022741"/>
    </source>
</evidence>
<dbReference type="RefSeq" id="WP_061539919.1">
    <property type="nucleotide sequence ID" value="NZ_CP013232.1"/>
</dbReference>
<dbReference type="GO" id="GO:0046654">
    <property type="term" value="P:tetrahydrofolate biosynthetic process"/>
    <property type="evidence" value="ECO:0007669"/>
    <property type="project" value="UniProtKB-UniPathway"/>
</dbReference>
<evidence type="ECO:0000256" key="10">
    <source>
        <dbReference type="ARBA" id="ARBA00022598"/>
    </source>
</evidence>
<dbReference type="InterPro" id="IPR018109">
    <property type="entry name" value="Folylpolyglutamate_synth_CS"/>
</dbReference>
<comment type="function">
    <text evidence="2">Functions in two distinct reactions of the de novo folate biosynthetic pathway. Catalyzes the addition of a glutamate residue to dihydropteroate (7,8-dihydropteroate or H2Pte) to form dihydrofolate (7,8-dihydrofolate monoglutamate or H2Pte-Glu). Also catalyzes successive additions of L-glutamate to tetrahydrofolate or 10-formyltetrahydrofolate or 5,10-methylenetetrahydrofolate, leading to folylpolyglutamate derivatives.</text>
</comment>
<dbReference type="PIRSF" id="PIRSF001563">
    <property type="entry name" value="Folylpolyglu_synth"/>
    <property type="match status" value="1"/>
</dbReference>
<evidence type="ECO:0000256" key="18">
    <source>
        <dbReference type="ARBA" id="ARBA00032510"/>
    </source>
</evidence>
<comment type="cofactor">
    <cofactor evidence="1">
        <name>Mg(2+)</name>
        <dbReference type="ChEBI" id="CHEBI:18420"/>
    </cofactor>
</comment>
<evidence type="ECO:0000259" key="24">
    <source>
        <dbReference type="Pfam" id="PF02875"/>
    </source>
</evidence>
<dbReference type="SUPFAM" id="SSF53244">
    <property type="entry name" value="MurD-like peptide ligases, peptide-binding domain"/>
    <property type="match status" value="1"/>
</dbReference>
<comment type="catalytic activity">
    <reaction evidence="21">
        <text>(6R)-5,10-methylenetetrahydrofolyl-(gamma-L-Glu)(n) + L-glutamate + ATP = (6R)-5,10-methylenetetrahydrofolyl-(gamma-L-Glu)(n+1) + ADP + phosphate + H(+)</text>
        <dbReference type="Rhea" id="RHEA:51912"/>
        <dbReference type="Rhea" id="RHEA-COMP:13257"/>
        <dbReference type="Rhea" id="RHEA-COMP:13258"/>
        <dbReference type="ChEBI" id="CHEBI:15378"/>
        <dbReference type="ChEBI" id="CHEBI:29985"/>
        <dbReference type="ChEBI" id="CHEBI:30616"/>
        <dbReference type="ChEBI" id="CHEBI:43474"/>
        <dbReference type="ChEBI" id="CHEBI:136572"/>
        <dbReference type="ChEBI" id="CHEBI:456216"/>
        <dbReference type="EC" id="6.3.2.17"/>
    </reaction>
</comment>
<evidence type="ECO:0000313" key="26">
    <source>
        <dbReference type="EMBL" id="AMO95009.1"/>
    </source>
</evidence>
<dbReference type="PANTHER" id="PTHR11136:SF0">
    <property type="entry name" value="DIHYDROFOLATE SYNTHETASE-RELATED"/>
    <property type="match status" value="1"/>
</dbReference>
<dbReference type="Proteomes" id="UP000072421">
    <property type="component" value="Chromosome"/>
</dbReference>
<dbReference type="EC" id="6.3.2.17" evidence="8"/>
<evidence type="ECO:0000256" key="11">
    <source>
        <dbReference type="ARBA" id="ARBA00022723"/>
    </source>
</evidence>
<evidence type="ECO:0000256" key="21">
    <source>
        <dbReference type="ARBA" id="ARBA00049035"/>
    </source>
</evidence>
<dbReference type="GO" id="GO:0005737">
    <property type="term" value="C:cytoplasm"/>
    <property type="evidence" value="ECO:0007669"/>
    <property type="project" value="TreeGrafter"/>
</dbReference>
<evidence type="ECO:0000313" key="27">
    <source>
        <dbReference type="Proteomes" id="UP000072421"/>
    </source>
</evidence>
<evidence type="ECO:0000256" key="19">
    <source>
        <dbReference type="ARBA" id="ARBA00047493"/>
    </source>
</evidence>
<comment type="similarity">
    <text evidence="5 23">Belongs to the folylpolyglutamate synthase family.</text>
</comment>
<organism evidence="26">
    <name type="scientific">Collimonas fungivorans</name>
    <dbReference type="NCBI Taxonomy" id="158899"/>
    <lineage>
        <taxon>Bacteria</taxon>
        <taxon>Pseudomonadati</taxon>
        <taxon>Pseudomonadota</taxon>
        <taxon>Betaproteobacteria</taxon>
        <taxon>Burkholderiales</taxon>
        <taxon>Oxalobacteraceae</taxon>
        <taxon>Collimonas</taxon>
    </lineage>
</organism>
<name>A0A127PAZ7_9BURK</name>
<evidence type="ECO:0000256" key="5">
    <source>
        <dbReference type="ARBA" id="ARBA00008276"/>
    </source>
</evidence>
<comment type="catalytic activity">
    <reaction evidence="19">
        <text>(6S)-5,6,7,8-tetrahydrofolyl-(gamma-L-Glu)(n) + L-glutamate + ATP = (6S)-5,6,7,8-tetrahydrofolyl-(gamma-L-Glu)(n+1) + ADP + phosphate + H(+)</text>
        <dbReference type="Rhea" id="RHEA:10580"/>
        <dbReference type="Rhea" id="RHEA-COMP:14738"/>
        <dbReference type="Rhea" id="RHEA-COMP:14740"/>
        <dbReference type="ChEBI" id="CHEBI:15378"/>
        <dbReference type="ChEBI" id="CHEBI:29985"/>
        <dbReference type="ChEBI" id="CHEBI:30616"/>
        <dbReference type="ChEBI" id="CHEBI:43474"/>
        <dbReference type="ChEBI" id="CHEBI:141005"/>
        <dbReference type="ChEBI" id="CHEBI:456216"/>
        <dbReference type="EC" id="6.3.2.17"/>
    </reaction>
</comment>
<dbReference type="GO" id="GO:0005524">
    <property type="term" value="F:ATP binding"/>
    <property type="evidence" value="ECO:0007669"/>
    <property type="project" value="UniProtKB-KW"/>
</dbReference>
<dbReference type="EMBL" id="CP013232">
    <property type="protein sequence ID" value="AMO95009.1"/>
    <property type="molecule type" value="Genomic_DNA"/>
</dbReference>
<reference evidence="26 27" key="1">
    <citation type="submission" date="2015-11" db="EMBL/GenBank/DDBJ databases">
        <title>Exploring the genomic traits of fungus-feeding bacterial genus Collimonas.</title>
        <authorList>
            <person name="Song C."/>
            <person name="Schmidt R."/>
            <person name="de Jager V."/>
            <person name="Krzyzanowska D."/>
            <person name="Jongedijk E."/>
            <person name="Cankar K."/>
            <person name="Beekwilder J."/>
            <person name="van Veen A."/>
            <person name="de Boer W."/>
            <person name="van Veen J.A."/>
            <person name="Garbeva P."/>
        </authorList>
    </citation>
    <scope>NUCLEOTIDE SEQUENCE [LARGE SCALE GENOMIC DNA]</scope>
    <source>
        <strain evidence="26 27">Ter6</strain>
    </source>
</reference>
<evidence type="ECO:0000256" key="15">
    <source>
        <dbReference type="ARBA" id="ARBA00022909"/>
    </source>
</evidence>
<dbReference type="GO" id="GO:0046872">
    <property type="term" value="F:metal ion binding"/>
    <property type="evidence" value="ECO:0007669"/>
    <property type="project" value="UniProtKB-KW"/>
</dbReference>
<dbReference type="InterPro" id="IPR036615">
    <property type="entry name" value="Mur_ligase_C_dom_sf"/>
</dbReference>
<accession>A0A127PAZ7</accession>
<keyword evidence="13 23" id="KW-0067">ATP-binding</keyword>
<dbReference type="InterPro" id="IPR036565">
    <property type="entry name" value="Mur-like_cat_sf"/>
</dbReference>
<evidence type="ECO:0000256" key="13">
    <source>
        <dbReference type="ARBA" id="ARBA00022840"/>
    </source>
</evidence>
<dbReference type="Gene3D" id="3.40.1190.10">
    <property type="entry name" value="Mur-like, catalytic domain"/>
    <property type="match status" value="1"/>
</dbReference>
<dbReference type="Pfam" id="PF08245">
    <property type="entry name" value="Mur_ligase_M"/>
    <property type="match status" value="1"/>
</dbReference>
<dbReference type="InterPro" id="IPR013221">
    <property type="entry name" value="Mur_ligase_cen"/>
</dbReference>
<evidence type="ECO:0000256" key="23">
    <source>
        <dbReference type="PIRNR" id="PIRNR001563"/>
    </source>
</evidence>
<comment type="pathway">
    <text evidence="4">Cofactor biosynthesis; tetrahydrofolylpolyglutamate biosynthesis.</text>
</comment>
<dbReference type="UniPathway" id="UPA00077">
    <property type="reaction ID" value="UER00157"/>
</dbReference>
<dbReference type="GO" id="GO:0046656">
    <property type="term" value="P:folic acid biosynthetic process"/>
    <property type="evidence" value="ECO:0007669"/>
    <property type="project" value="UniProtKB-KW"/>
</dbReference>
<dbReference type="InterPro" id="IPR004101">
    <property type="entry name" value="Mur_ligase_C"/>
</dbReference>
<comment type="subunit">
    <text evidence="6">Monomer.</text>
</comment>
<evidence type="ECO:0000256" key="8">
    <source>
        <dbReference type="ARBA" id="ARBA00013025"/>
    </source>
</evidence>
<feature type="domain" description="Mur ligase C-terminal" evidence="24">
    <location>
        <begin position="291"/>
        <end position="421"/>
    </location>
</feature>
<keyword evidence="11" id="KW-0479">Metal-binding</keyword>
<dbReference type="NCBIfam" id="TIGR01499">
    <property type="entry name" value="folC"/>
    <property type="match status" value="1"/>
</dbReference>